<protein>
    <submittedName>
        <fullName evidence="1">Uncharacterized protein</fullName>
    </submittedName>
</protein>
<name>A0A976GCS4_9BURK</name>
<sequence>MIETQNKKKTHQKRRERGESLTNFIEAYCSQVRLAGAVGVIARPILVAQDGMYAMHYVPCEYLNTQARLVLVSTTPGHAHVRLAASVTEELMRSHTAGRVIQRENKRRVELGGKLVRPNLIRMLDHFRVPELVGLPHAAALWNEGFEQLQPLALLPHATTRRGLVFDGPFEDLMAAPMLREVFENQFLDTIRQMRTDAFYIALGRTAWAGLRHAVSRRLIAPHQLLGMMPVPARAGSMVRYFLRELSVSDLSPKDPVRHRVGWLDAAHAELEANVRKVKAAAEPDPQGTYLIA</sequence>
<comment type="caution">
    <text evidence="1">The sequence shown here is derived from an EMBL/GenBank/DDBJ whole genome shotgun (WGS) entry which is preliminary data.</text>
</comment>
<accession>A0A976GCS4</accession>
<gene>
    <name evidence="1" type="ORF">CO2235_MP20055</name>
</gene>
<reference evidence="1 2" key="1">
    <citation type="submission" date="2018-01" db="EMBL/GenBank/DDBJ databases">
        <authorList>
            <person name="Clerissi C."/>
        </authorList>
    </citation>
    <scope>NUCLEOTIDE SEQUENCE [LARGE SCALE GENOMIC DNA]</scope>
    <source>
        <strain evidence="1">Cupriavidus oxalaticus LMG 2235</strain>
        <plasmid evidence="2">co2235_mp</plasmid>
    </source>
</reference>
<evidence type="ECO:0000313" key="1">
    <source>
        <dbReference type="EMBL" id="SPC19644.1"/>
    </source>
</evidence>
<dbReference type="Proteomes" id="UP000256862">
    <property type="component" value="Plasmid CO2235_mp"/>
</dbReference>
<proteinExistence type="predicted"/>
<dbReference type="EMBL" id="OGUS01000137">
    <property type="protein sequence ID" value="SPC19644.1"/>
    <property type="molecule type" value="Genomic_DNA"/>
</dbReference>
<geneLocation type="plasmid" evidence="2">
    <name>co2235_mp</name>
</geneLocation>
<dbReference type="AlphaFoldDB" id="A0A976GCS4"/>
<evidence type="ECO:0000313" key="2">
    <source>
        <dbReference type="Proteomes" id="UP000256862"/>
    </source>
</evidence>
<organism evidence="1 2">
    <name type="scientific">Cupriavidus oxalaticus</name>
    <dbReference type="NCBI Taxonomy" id="96344"/>
    <lineage>
        <taxon>Bacteria</taxon>
        <taxon>Pseudomonadati</taxon>
        <taxon>Pseudomonadota</taxon>
        <taxon>Betaproteobacteria</taxon>
        <taxon>Burkholderiales</taxon>
        <taxon>Burkholderiaceae</taxon>
        <taxon>Cupriavidus</taxon>
    </lineage>
</organism>